<dbReference type="InterPro" id="IPR043129">
    <property type="entry name" value="ATPase_NBD"/>
</dbReference>
<dbReference type="PANTHER" id="PTHR43095">
    <property type="entry name" value="SUGAR KINASE"/>
    <property type="match status" value="1"/>
</dbReference>
<sequence length="461" mass="52131">MAIPVIAVFDVGKTNKKVFFFDEQYKIVLERSVRFEETVDEDGDPCEDINLLASWVKERLRELASLKEFDLKAVNFSAYGASFVHIDENGDPVTPLYNYLKSYPEELKKQFYGQYGGELKMSTETASPVLGSLNSGMQLYRLKHEKPELFKKIEYSLHLPQYLSYLITRKAYSDITSIGCHTGLWDFSKKDYHRWVKEEGIIEKLAPLYPSDAALEVRAEGKKYFTGVGLHDSSAAFIPFITSFQKPFVLLSTGTWCVSLNAFNSSPLTEEELKNDCLCYISFRENFVKASRLFAGNEHEQQSKRIASHFNVATGFYNRMLYNSEIAARLKAESDIVEPARHSGDLITSGFENRDLSLFTSKEEAYHQLIMDLLKMQTKSTKLVLNGTSVRRIFVDGGFSRNPVYMNLLAAALPEMEVFAASVAQATSIGAALALHNHWNSNPLPSSIIDLKYYSASELTI</sequence>
<dbReference type="CDD" id="cd07772">
    <property type="entry name" value="ASKHA_NBD_FGGY_NaCK-like"/>
    <property type="match status" value="1"/>
</dbReference>
<dbReference type="AlphaFoldDB" id="A0A5M9HMG8"/>
<keyword evidence="7" id="KW-1185">Reference proteome</keyword>
<dbReference type="InterPro" id="IPR018484">
    <property type="entry name" value="FGGY_N"/>
</dbReference>
<evidence type="ECO:0000259" key="4">
    <source>
        <dbReference type="Pfam" id="PF00370"/>
    </source>
</evidence>
<dbReference type="InterPro" id="IPR049382">
    <property type="entry name" value="FGGY_C_2"/>
</dbReference>
<feature type="domain" description="Carbohydrate kinase FGGY N-terminal" evidence="4">
    <location>
        <begin position="6"/>
        <end position="197"/>
    </location>
</feature>
<reference evidence="6 7" key="1">
    <citation type="submission" date="2019-09" db="EMBL/GenBank/DDBJ databases">
        <title>Pararcticibacter amylolyticus gen. nov., sp. nov., isolated from a rottenly hemp rope, and reclassification of Pedobacter tournemirensis as Pararcticibacter tournemirensis comb. nov.</title>
        <authorList>
            <person name="Cai Y."/>
        </authorList>
    </citation>
    <scope>NUCLEOTIDE SEQUENCE [LARGE SCALE GENOMIC DNA]</scope>
    <source>
        <strain evidence="6 7">TF5-37.2-LB10</strain>
    </source>
</reference>
<proteinExistence type="inferred from homology"/>
<dbReference type="Pfam" id="PF21546">
    <property type="entry name" value="FGGY_C_2"/>
    <property type="match status" value="1"/>
</dbReference>
<dbReference type="Gene3D" id="3.30.420.40">
    <property type="match status" value="2"/>
</dbReference>
<accession>A0A5M9HMG8</accession>
<dbReference type="PANTHER" id="PTHR43095:SF2">
    <property type="entry name" value="GLUCONOKINASE"/>
    <property type="match status" value="1"/>
</dbReference>
<evidence type="ECO:0000313" key="6">
    <source>
        <dbReference type="EMBL" id="KAA8486661.1"/>
    </source>
</evidence>
<evidence type="ECO:0000313" key="7">
    <source>
        <dbReference type="Proteomes" id="UP000322918"/>
    </source>
</evidence>
<comment type="similarity">
    <text evidence="1">Belongs to the FGGY kinase family.</text>
</comment>
<feature type="domain" description="Carbohydrate kinase FGGY C-terminal" evidence="5">
    <location>
        <begin position="245"/>
        <end position="437"/>
    </location>
</feature>
<keyword evidence="2" id="KW-0808">Transferase</keyword>
<dbReference type="EMBL" id="VWNE01000001">
    <property type="protein sequence ID" value="KAA8486661.1"/>
    <property type="molecule type" value="Genomic_DNA"/>
</dbReference>
<evidence type="ECO:0000256" key="1">
    <source>
        <dbReference type="ARBA" id="ARBA00009156"/>
    </source>
</evidence>
<dbReference type="GO" id="GO:0005975">
    <property type="term" value="P:carbohydrate metabolic process"/>
    <property type="evidence" value="ECO:0007669"/>
    <property type="project" value="InterPro"/>
</dbReference>
<dbReference type="Proteomes" id="UP000322918">
    <property type="component" value="Unassembled WGS sequence"/>
</dbReference>
<protein>
    <submittedName>
        <fullName evidence="6">Carbohydrate kinase</fullName>
    </submittedName>
</protein>
<evidence type="ECO:0000256" key="3">
    <source>
        <dbReference type="ARBA" id="ARBA00022777"/>
    </source>
</evidence>
<dbReference type="RefSeq" id="WP_141813870.1">
    <property type="nucleotide sequence ID" value="NZ_VFPL01000001.1"/>
</dbReference>
<dbReference type="InterPro" id="IPR050406">
    <property type="entry name" value="FGGY_Carb_Kinase"/>
</dbReference>
<evidence type="ECO:0000256" key="2">
    <source>
        <dbReference type="ARBA" id="ARBA00022679"/>
    </source>
</evidence>
<dbReference type="GO" id="GO:0016301">
    <property type="term" value="F:kinase activity"/>
    <property type="evidence" value="ECO:0007669"/>
    <property type="project" value="UniProtKB-KW"/>
</dbReference>
<dbReference type="OrthoDB" id="9786272at2"/>
<organism evidence="6 7">
    <name type="scientific">Arcticibacter tournemirensis</name>
    <dbReference type="NCBI Taxonomy" id="699437"/>
    <lineage>
        <taxon>Bacteria</taxon>
        <taxon>Pseudomonadati</taxon>
        <taxon>Bacteroidota</taxon>
        <taxon>Sphingobacteriia</taxon>
        <taxon>Sphingobacteriales</taxon>
        <taxon>Sphingobacteriaceae</taxon>
        <taxon>Arcticibacter</taxon>
    </lineage>
</organism>
<dbReference type="Pfam" id="PF00370">
    <property type="entry name" value="FGGY_N"/>
    <property type="match status" value="1"/>
</dbReference>
<dbReference type="SUPFAM" id="SSF53067">
    <property type="entry name" value="Actin-like ATPase domain"/>
    <property type="match status" value="2"/>
</dbReference>
<gene>
    <name evidence="6" type="ORF">F1649_00135</name>
</gene>
<comment type="caution">
    <text evidence="6">The sequence shown here is derived from an EMBL/GenBank/DDBJ whole genome shotgun (WGS) entry which is preliminary data.</text>
</comment>
<keyword evidence="3 6" id="KW-0418">Kinase</keyword>
<name>A0A5M9HMG8_9SPHI</name>
<evidence type="ECO:0000259" key="5">
    <source>
        <dbReference type="Pfam" id="PF21546"/>
    </source>
</evidence>